<dbReference type="InterPro" id="IPR001789">
    <property type="entry name" value="Sig_transdc_resp-reg_receiver"/>
</dbReference>
<feature type="domain" description="Response regulatory" evidence="9">
    <location>
        <begin position="1016"/>
        <end position="1134"/>
    </location>
</feature>
<dbReference type="Pfam" id="PF02518">
    <property type="entry name" value="HATPase_c"/>
    <property type="match status" value="1"/>
</dbReference>
<keyword evidence="6" id="KW-0175">Coiled coil</keyword>
<dbReference type="OrthoDB" id="9811889at2"/>
<dbReference type="RefSeq" id="WP_136900864.1">
    <property type="nucleotide sequence ID" value="NZ_SUME01000003.1"/>
</dbReference>
<dbReference type="Gene3D" id="3.40.50.2300">
    <property type="match status" value="3"/>
</dbReference>
<dbReference type="InterPro" id="IPR003661">
    <property type="entry name" value="HisK_dim/P_dom"/>
</dbReference>
<feature type="coiled-coil region" evidence="6">
    <location>
        <begin position="392"/>
        <end position="468"/>
    </location>
</feature>
<dbReference type="PROSITE" id="PS50110">
    <property type="entry name" value="RESPONSE_REGULATORY"/>
    <property type="match status" value="3"/>
</dbReference>
<evidence type="ECO:0000313" key="10">
    <source>
        <dbReference type="EMBL" id="TJZ61206.1"/>
    </source>
</evidence>
<evidence type="ECO:0000256" key="5">
    <source>
        <dbReference type="PROSITE-ProRule" id="PRU00169"/>
    </source>
</evidence>
<feature type="domain" description="Response regulatory" evidence="9">
    <location>
        <begin position="868"/>
        <end position="985"/>
    </location>
</feature>
<dbReference type="InterPro" id="IPR036890">
    <property type="entry name" value="HATPase_C_sf"/>
</dbReference>
<dbReference type="GO" id="GO:0000155">
    <property type="term" value="F:phosphorelay sensor kinase activity"/>
    <property type="evidence" value="ECO:0007669"/>
    <property type="project" value="InterPro"/>
</dbReference>
<dbReference type="InterPro" id="IPR029016">
    <property type="entry name" value="GAF-like_dom_sf"/>
</dbReference>
<dbReference type="Gene3D" id="3.30.565.10">
    <property type="entry name" value="Histidine kinase-like ATPase, C-terminal domain"/>
    <property type="match status" value="1"/>
</dbReference>
<dbReference type="InterPro" id="IPR011006">
    <property type="entry name" value="CheY-like_superfamily"/>
</dbReference>
<dbReference type="Gene3D" id="3.30.450.40">
    <property type="match status" value="1"/>
</dbReference>
<dbReference type="CDD" id="cd17574">
    <property type="entry name" value="REC_OmpR"/>
    <property type="match status" value="1"/>
</dbReference>
<dbReference type="SMART" id="SM00387">
    <property type="entry name" value="HATPase_c"/>
    <property type="match status" value="1"/>
</dbReference>
<dbReference type="CDD" id="cd17546">
    <property type="entry name" value="REC_hyHK_CKI1_RcsC-like"/>
    <property type="match status" value="1"/>
</dbReference>
<dbReference type="FunFam" id="3.30.565.10:FF:000010">
    <property type="entry name" value="Sensor histidine kinase RcsC"/>
    <property type="match status" value="1"/>
</dbReference>
<dbReference type="EMBL" id="SUME01000003">
    <property type="protein sequence ID" value="TJZ61206.1"/>
    <property type="molecule type" value="Genomic_DNA"/>
</dbReference>
<comment type="catalytic activity">
    <reaction evidence="1">
        <text>ATP + protein L-histidine = ADP + protein N-phospho-L-histidine.</text>
        <dbReference type="EC" id="2.7.13.3"/>
    </reaction>
</comment>
<name>A0A4U0P1Q0_9SPHI</name>
<feature type="transmembrane region" description="Helical" evidence="7">
    <location>
        <begin position="182"/>
        <end position="199"/>
    </location>
</feature>
<dbReference type="InterPro" id="IPR003594">
    <property type="entry name" value="HATPase_dom"/>
</dbReference>
<dbReference type="EC" id="2.7.13.3" evidence="2"/>
<dbReference type="Pfam" id="PF00072">
    <property type="entry name" value="Response_reg"/>
    <property type="match status" value="3"/>
</dbReference>
<dbReference type="AlphaFoldDB" id="A0A4U0P1Q0"/>
<keyword evidence="11" id="KW-1185">Reference proteome</keyword>
<evidence type="ECO:0000313" key="11">
    <source>
        <dbReference type="Proteomes" id="UP000306808"/>
    </source>
</evidence>
<dbReference type="CDD" id="cd00156">
    <property type="entry name" value="REC"/>
    <property type="match status" value="1"/>
</dbReference>
<keyword evidence="7" id="KW-0812">Transmembrane</keyword>
<keyword evidence="7" id="KW-0472">Membrane</keyword>
<evidence type="ECO:0000256" key="7">
    <source>
        <dbReference type="SAM" id="Phobius"/>
    </source>
</evidence>
<dbReference type="Gene3D" id="1.10.287.130">
    <property type="match status" value="1"/>
</dbReference>
<dbReference type="SUPFAM" id="SSF47384">
    <property type="entry name" value="Homodimeric domain of signal transducing histidine kinase"/>
    <property type="match status" value="1"/>
</dbReference>
<evidence type="ECO:0000259" key="8">
    <source>
        <dbReference type="PROSITE" id="PS50109"/>
    </source>
</evidence>
<evidence type="ECO:0000256" key="6">
    <source>
        <dbReference type="SAM" id="Coils"/>
    </source>
</evidence>
<organism evidence="10 11">
    <name type="scientific">Sphingobacterium olei</name>
    <dbReference type="NCBI Taxonomy" id="2571155"/>
    <lineage>
        <taxon>Bacteria</taxon>
        <taxon>Pseudomonadati</taxon>
        <taxon>Bacteroidota</taxon>
        <taxon>Sphingobacteriia</taxon>
        <taxon>Sphingobacteriales</taxon>
        <taxon>Sphingobacteriaceae</taxon>
        <taxon>Sphingobacterium</taxon>
    </lineage>
</organism>
<feature type="domain" description="Response regulatory" evidence="9">
    <location>
        <begin position="745"/>
        <end position="859"/>
    </location>
</feature>
<gene>
    <name evidence="10" type="ORF">FAZ15_08365</name>
</gene>
<dbReference type="InterPro" id="IPR004358">
    <property type="entry name" value="Sig_transdc_His_kin-like_C"/>
</dbReference>
<dbReference type="CDD" id="cd16922">
    <property type="entry name" value="HATPase_EvgS-ArcB-TorS-like"/>
    <property type="match status" value="1"/>
</dbReference>
<feature type="transmembrane region" description="Helical" evidence="7">
    <location>
        <begin position="6"/>
        <end position="30"/>
    </location>
</feature>
<keyword evidence="4" id="KW-0902">Two-component regulatory system</keyword>
<feature type="modified residue" description="4-aspartylphosphate" evidence="5">
    <location>
        <position position="918"/>
    </location>
</feature>
<evidence type="ECO:0000259" key="9">
    <source>
        <dbReference type="PROSITE" id="PS50110"/>
    </source>
</evidence>
<dbReference type="SUPFAM" id="SSF55781">
    <property type="entry name" value="GAF domain-like"/>
    <property type="match status" value="1"/>
</dbReference>
<dbReference type="SMART" id="SM00448">
    <property type="entry name" value="REC"/>
    <property type="match status" value="3"/>
</dbReference>
<dbReference type="Pfam" id="PF00512">
    <property type="entry name" value="HisKA"/>
    <property type="match status" value="1"/>
</dbReference>
<dbReference type="InterPro" id="IPR005467">
    <property type="entry name" value="His_kinase_dom"/>
</dbReference>
<dbReference type="InterPro" id="IPR036097">
    <property type="entry name" value="HisK_dim/P_sf"/>
</dbReference>
<evidence type="ECO:0000256" key="3">
    <source>
        <dbReference type="ARBA" id="ARBA00022553"/>
    </source>
</evidence>
<reference evidence="10 11" key="1">
    <citation type="submission" date="2019-04" db="EMBL/GenBank/DDBJ databases">
        <title>Sphingobacterium olei sp. nov., isolated from oil-contaminated soil.</title>
        <authorList>
            <person name="Liu B."/>
        </authorList>
    </citation>
    <scope>NUCLEOTIDE SEQUENCE [LARGE SCALE GENOMIC DNA]</scope>
    <source>
        <strain evidence="10 11">HAL-9</strain>
    </source>
</reference>
<sequence>MSQRNILKLQVLISIGLAYIVIIFSAIYFFNKLNKFTNENELIINLAEERFTTSTAIESNLYHIIQYKAHYTTNNLQADALRIRADKDAALNGLIKLERGSNYFHSIGQAQHKLREVVEQITDLAYFEQQLKNKDRNAVALQLVAEQEETKDAVNSYTRFVIEERTEALLKNKEGFDESKKIILALICISLAVILYTFFKVFQLLEYLRTSREDLKKMNNQFIVASEKIENTNWVLETNNRLIEEVSGIDDEDKISKIVLDILAEVTPLYGATIYIRKIDSYEFRLSKSIGVDEKRCPTSFTSGEGLLGKVVEDNAIKTLSIKDIDHLNIKSSIAHDIPATVFICPLAHEGHSLGLLEIALNIDESLSPKYIEFLIRASRNIATRIKFGQSHHLVEQLLEETQRQTEELEAQQEELRITNEELVYKTNLLESSEEELRVQQEELTQANQELNEKASELEKRNKDLNIAQITVEQKIAEVELASKYKSEFMANMSHELRTPLNSILILAKLLRDNKGKNLTGDQVKYANVIHSAGSDLLQLINELLDLAKIESGNIELHIETISTKEFKNNIKELFKELAEDKQIVFSVSSSNNVPDKFSSDEYRLEQVLKNFLSNAFKFTDKNGKVDFNISYLDNNLHFKVSDTGKGISKEKQELIFEAFKQEDGSTSRKYGGTGLGLSISREIASILGGKITLESDLEKGSTFTLILPNRTPQVLSTSVVTKSSEQIEMKEMSTTVHPKSENRSILIIEDDVNFADILKVFAENYNFKVTLAHDGSMGIKLAQEIMPDAIILDVMLPISDGWEVLRVLKENADTKHIPIHMMSAASFNKKDFLEKGAIGFMHKPVNEEAIQKTFDNINLNLSQSVKKILLIEDQELQSDFIKNSFAEHDINVIQAYSLNSAWEKLNQESNIDCIILDMQLPDGTGIELLERIKDSQSLENIPIIINTAFELPKDQAEKILSYAKATVLKSAKSSDRLIDEVNLFLNKINNEHYQPVKNTHKIDPTIQTNNLAGKRVLIADDDMRNVFALTTTLQSLDMEIEIANNGKEAVQLMKNLGDKIDIILMDIMMPEMDGHEAIRIIREELKLKKLPILAVTAKAMKGDREMSLQIGANDYISKPIDIDKLTSLMQVWLS</sequence>
<dbReference type="SUPFAM" id="SSF55874">
    <property type="entry name" value="ATPase domain of HSP90 chaperone/DNA topoisomerase II/histidine kinase"/>
    <property type="match status" value="1"/>
</dbReference>
<dbReference type="SMART" id="SM00388">
    <property type="entry name" value="HisKA"/>
    <property type="match status" value="1"/>
</dbReference>
<evidence type="ECO:0000256" key="4">
    <source>
        <dbReference type="ARBA" id="ARBA00023012"/>
    </source>
</evidence>
<evidence type="ECO:0000256" key="2">
    <source>
        <dbReference type="ARBA" id="ARBA00012438"/>
    </source>
</evidence>
<feature type="modified residue" description="4-aspartylphosphate" evidence="5">
    <location>
        <position position="794"/>
    </location>
</feature>
<evidence type="ECO:0000256" key="1">
    <source>
        <dbReference type="ARBA" id="ARBA00000085"/>
    </source>
</evidence>
<feature type="domain" description="Histidine kinase" evidence="8">
    <location>
        <begin position="492"/>
        <end position="712"/>
    </location>
</feature>
<dbReference type="PANTHER" id="PTHR45339">
    <property type="entry name" value="HYBRID SIGNAL TRANSDUCTION HISTIDINE KINASE J"/>
    <property type="match status" value="1"/>
</dbReference>
<protein>
    <recommendedName>
        <fullName evidence="2">histidine kinase</fullName>
        <ecNumber evidence="2">2.7.13.3</ecNumber>
    </recommendedName>
</protein>
<dbReference type="PANTHER" id="PTHR45339:SF1">
    <property type="entry name" value="HYBRID SIGNAL TRANSDUCTION HISTIDINE KINASE J"/>
    <property type="match status" value="1"/>
</dbReference>
<dbReference type="PROSITE" id="PS50109">
    <property type="entry name" value="HIS_KIN"/>
    <property type="match status" value="1"/>
</dbReference>
<comment type="caution">
    <text evidence="10">The sequence shown here is derived from an EMBL/GenBank/DDBJ whole genome shotgun (WGS) entry which is preliminary data.</text>
</comment>
<dbReference type="SUPFAM" id="SSF52172">
    <property type="entry name" value="CheY-like"/>
    <property type="match status" value="3"/>
</dbReference>
<keyword evidence="3 5" id="KW-0597">Phosphoprotein</keyword>
<accession>A0A4U0P1Q0</accession>
<dbReference type="PRINTS" id="PR00344">
    <property type="entry name" value="BCTRLSENSOR"/>
</dbReference>
<dbReference type="Proteomes" id="UP000306808">
    <property type="component" value="Unassembled WGS sequence"/>
</dbReference>
<proteinExistence type="predicted"/>
<dbReference type="CDD" id="cd00082">
    <property type="entry name" value="HisKA"/>
    <property type="match status" value="1"/>
</dbReference>
<feature type="modified residue" description="4-aspartylphosphate" evidence="5">
    <location>
        <position position="1067"/>
    </location>
</feature>
<keyword evidence="7" id="KW-1133">Transmembrane helix</keyword>